<accession>A0A921NS37</accession>
<dbReference type="Proteomes" id="UP000698242">
    <property type="component" value="Unassembled WGS sequence"/>
</dbReference>
<dbReference type="InterPro" id="IPR003594">
    <property type="entry name" value="HATPase_dom"/>
</dbReference>
<dbReference type="PANTHER" id="PTHR41523">
    <property type="entry name" value="TWO-COMPONENT SYSTEM SENSOR PROTEIN"/>
    <property type="match status" value="1"/>
</dbReference>
<evidence type="ECO:0000256" key="4">
    <source>
        <dbReference type="ARBA" id="ARBA00022679"/>
    </source>
</evidence>
<reference evidence="9" key="1">
    <citation type="submission" date="2013-03" db="EMBL/GenBank/DDBJ databases">
        <title>Genome Sequence of the Profundibacterium mesophilum strain KAUST100406-0324T from Red Sea, a novel genus in the family Rhodobacteraceae.</title>
        <authorList>
            <person name="Essack M."/>
            <person name="Alam I."/>
            <person name="Lafi F."/>
            <person name="Alawi W."/>
            <person name="Kamanu F."/>
            <person name="Al-Suwailem A."/>
            <person name="Lee O.O."/>
            <person name="Xu Y."/>
            <person name="Bajic V."/>
            <person name="Qian P.-Y."/>
            <person name="Archer J."/>
        </authorList>
    </citation>
    <scope>NUCLEOTIDE SEQUENCE</scope>
    <source>
        <strain evidence="9">KAUST100406-0324</strain>
    </source>
</reference>
<dbReference type="SMART" id="SM00387">
    <property type="entry name" value="HATPase_c"/>
    <property type="match status" value="1"/>
</dbReference>
<dbReference type="InterPro" id="IPR011495">
    <property type="entry name" value="Sig_transdc_His_kin_sub2_dim/P"/>
</dbReference>
<dbReference type="Pfam" id="PF02518">
    <property type="entry name" value="HATPase_c"/>
    <property type="match status" value="1"/>
</dbReference>
<name>A0A921NS37_9RHOB</name>
<evidence type="ECO:0000259" key="8">
    <source>
        <dbReference type="PROSITE" id="PS50109"/>
    </source>
</evidence>
<keyword evidence="7" id="KW-0067">ATP-binding</keyword>
<dbReference type="GO" id="GO:0004673">
    <property type="term" value="F:protein histidine kinase activity"/>
    <property type="evidence" value="ECO:0007669"/>
    <property type="project" value="UniProtKB-EC"/>
</dbReference>
<dbReference type="PRINTS" id="PR00344">
    <property type="entry name" value="BCTRLSENSOR"/>
</dbReference>
<dbReference type="Pfam" id="PF07568">
    <property type="entry name" value="HisKA_2"/>
    <property type="match status" value="1"/>
</dbReference>
<dbReference type="Gene3D" id="3.30.450.20">
    <property type="entry name" value="PAS domain"/>
    <property type="match status" value="1"/>
</dbReference>
<dbReference type="RefSeq" id="WP_159964281.1">
    <property type="nucleotide sequence ID" value="NZ_APKE01000011.1"/>
</dbReference>
<dbReference type="AlphaFoldDB" id="A0A921NS37"/>
<proteinExistence type="predicted"/>
<dbReference type="PROSITE" id="PS50109">
    <property type="entry name" value="HIS_KIN"/>
    <property type="match status" value="1"/>
</dbReference>
<comment type="caution">
    <text evidence="9">The sequence shown here is derived from an EMBL/GenBank/DDBJ whole genome shotgun (WGS) entry which is preliminary data.</text>
</comment>
<dbReference type="GO" id="GO:0008168">
    <property type="term" value="F:methyltransferase activity"/>
    <property type="evidence" value="ECO:0007669"/>
    <property type="project" value="UniProtKB-KW"/>
</dbReference>
<dbReference type="PANTHER" id="PTHR41523:SF8">
    <property type="entry name" value="ETHYLENE RESPONSE SENSOR PROTEIN"/>
    <property type="match status" value="1"/>
</dbReference>
<evidence type="ECO:0000256" key="7">
    <source>
        <dbReference type="ARBA" id="ARBA00022840"/>
    </source>
</evidence>
<gene>
    <name evidence="9" type="primary">fsrR</name>
    <name evidence="9" type="ORF">PMES_00858</name>
</gene>
<evidence type="ECO:0000313" key="10">
    <source>
        <dbReference type="Proteomes" id="UP000698242"/>
    </source>
</evidence>
<keyword evidence="6 9" id="KW-0418">Kinase</keyword>
<dbReference type="InterPro" id="IPR004358">
    <property type="entry name" value="Sig_transdc_His_kin-like_C"/>
</dbReference>
<protein>
    <recommendedName>
        <fullName evidence="2">histidine kinase</fullName>
        <ecNumber evidence="2">2.7.13.3</ecNumber>
    </recommendedName>
</protein>
<evidence type="ECO:0000256" key="2">
    <source>
        <dbReference type="ARBA" id="ARBA00012438"/>
    </source>
</evidence>
<evidence type="ECO:0000256" key="1">
    <source>
        <dbReference type="ARBA" id="ARBA00000085"/>
    </source>
</evidence>
<keyword evidence="3" id="KW-0597">Phosphoprotein</keyword>
<dbReference type="GO" id="GO:0032259">
    <property type="term" value="P:methylation"/>
    <property type="evidence" value="ECO:0007669"/>
    <property type="project" value="UniProtKB-KW"/>
</dbReference>
<dbReference type="SUPFAM" id="SSF55874">
    <property type="entry name" value="ATPase domain of HSP90 chaperone/DNA topoisomerase II/histidine kinase"/>
    <property type="match status" value="1"/>
</dbReference>
<dbReference type="Gene3D" id="3.30.565.10">
    <property type="entry name" value="Histidine kinase-like ATPase, C-terminal domain"/>
    <property type="match status" value="1"/>
</dbReference>
<keyword evidence="5" id="KW-0547">Nucleotide-binding</keyword>
<organism evidence="9 10">
    <name type="scientific">Profundibacterium mesophilum KAUST100406-0324</name>
    <dbReference type="NCBI Taxonomy" id="1037889"/>
    <lineage>
        <taxon>Bacteria</taxon>
        <taxon>Pseudomonadati</taxon>
        <taxon>Pseudomonadota</taxon>
        <taxon>Alphaproteobacteria</taxon>
        <taxon>Rhodobacterales</taxon>
        <taxon>Roseobacteraceae</taxon>
        <taxon>Profundibacterium</taxon>
    </lineage>
</organism>
<keyword evidence="4 9" id="KW-0808">Transferase</keyword>
<evidence type="ECO:0000256" key="6">
    <source>
        <dbReference type="ARBA" id="ARBA00022777"/>
    </source>
</evidence>
<dbReference type="EC" id="2.7.13.3" evidence="2"/>
<dbReference type="InterPro" id="IPR005467">
    <property type="entry name" value="His_kinase_dom"/>
</dbReference>
<sequence>MDAITALSAHGTAEIFDKLTDDGFCICEIVQDDAGNPIDYRFLAVNSRFSGMTGLKDPVGRTARELIPNLEHKWIEAYGRVALKAERLRFREGSDALGLHLDVFAAPTSSFGQFALLFRDVTEMHRIETERERALEFSRKLLEEINHRVMNSLNTMSALTSMEIRDLADTPERSALSRVRDRIKALAELYSSLNRTASVDRVEARSYLGGVLQFLRSSIGPNDGVEISSEFAAMQLDTRSAVPLGLILNELVTNALKYAFANQKSGSIRVTLTRDGDACLLKVSDDGSGISSAPNNGSGVGRKLIDAFVLQLQGRLEIASGARGTCVRVYFPAPSLDAQNPA</sequence>
<evidence type="ECO:0000256" key="3">
    <source>
        <dbReference type="ARBA" id="ARBA00022553"/>
    </source>
</evidence>
<evidence type="ECO:0000256" key="5">
    <source>
        <dbReference type="ARBA" id="ARBA00022741"/>
    </source>
</evidence>
<dbReference type="OrthoDB" id="9816309at2"/>
<feature type="domain" description="Histidine kinase" evidence="8">
    <location>
        <begin position="144"/>
        <end position="335"/>
    </location>
</feature>
<keyword evidence="9" id="KW-0489">Methyltransferase</keyword>
<keyword evidence="10" id="KW-1185">Reference proteome</keyword>
<evidence type="ECO:0000313" key="9">
    <source>
        <dbReference type="EMBL" id="KAF0676772.1"/>
    </source>
</evidence>
<dbReference type="EMBL" id="APKE01000011">
    <property type="protein sequence ID" value="KAF0676772.1"/>
    <property type="molecule type" value="Genomic_DNA"/>
</dbReference>
<dbReference type="GO" id="GO:0005524">
    <property type="term" value="F:ATP binding"/>
    <property type="evidence" value="ECO:0007669"/>
    <property type="project" value="UniProtKB-KW"/>
</dbReference>
<comment type="catalytic activity">
    <reaction evidence="1">
        <text>ATP + protein L-histidine = ADP + protein N-phospho-L-histidine.</text>
        <dbReference type="EC" id="2.7.13.3"/>
    </reaction>
</comment>
<dbReference type="InterPro" id="IPR036890">
    <property type="entry name" value="HATPase_C_sf"/>
</dbReference>